<dbReference type="PANTHER" id="PTHR11082">
    <property type="entry name" value="TRNA-DIHYDROURIDINE SYNTHASE"/>
    <property type="match status" value="1"/>
</dbReference>
<dbReference type="EC" id="1.3.1.-" evidence="6"/>
<dbReference type="CDD" id="cd02801">
    <property type="entry name" value="DUS_like_FMN"/>
    <property type="match status" value="1"/>
</dbReference>
<evidence type="ECO:0000259" key="5">
    <source>
        <dbReference type="Pfam" id="PF01207"/>
    </source>
</evidence>
<evidence type="ECO:0000256" key="3">
    <source>
        <dbReference type="ARBA" id="ARBA00022694"/>
    </source>
</evidence>
<dbReference type="SUPFAM" id="SSF51395">
    <property type="entry name" value="FMN-linked oxidoreductases"/>
    <property type="match status" value="1"/>
</dbReference>
<dbReference type="InterPro" id="IPR013785">
    <property type="entry name" value="Aldolase_TIM"/>
</dbReference>
<feature type="domain" description="DUS-like FMN-binding" evidence="5">
    <location>
        <begin position="11"/>
        <end position="274"/>
    </location>
</feature>
<dbReference type="PIRSF" id="PIRSF006621">
    <property type="entry name" value="Dus"/>
    <property type="match status" value="1"/>
</dbReference>
<name>A0A485M1Q8_9ZZZZ</name>
<evidence type="ECO:0000256" key="4">
    <source>
        <dbReference type="ARBA" id="ARBA00023002"/>
    </source>
</evidence>
<sequence>MTAFPRGALFMAPMVDLSHVAYRQLIRSFGGCDLFYSEMLNSRIVPGEKPGTSIYLRWAHTGDLIFQILGNDPEKMAQAASKLSGYQPRGIDINMGCWLHKVMEHGWGAALMKDMDRSREVLTAVRRAVTDRPVSVKIRIGHSLDRQYLLDFASMIEDCGADFLVLHARTVSDGMSRKAKWEYIAAVKDHLSIPVVGNGDIMRAEDALSMMRQTGCDGVMIGRQAVIEPWIFRDIKSLASGGGLPERPDLKQVILDLLDLMDLHFPPDVALKRFKTAVIWLGRSLAFGHYLAKEVGRAKDLSQARRIITENFQRGIS</sequence>
<evidence type="ECO:0000256" key="1">
    <source>
        <dbReference type="ARBA" id="ARBA00022630"/>
    </source>
</evidence>
<keyword evidence="1" id="KW-0285">Flavoprotein</keyword>
<accession>A0A485M1Q8</accession>
<dbReference type="EMBL" id="CAADRM010000091">
    <property type="protein sequence ID" value="VFU14423.1"/>
    <property type="molecule type" value="Genomic_DNA"/>
</dbReference>
<reference evidence="6" key="1">
    <citation type="submission" date="2019-03" db="EMBL/GenBank/DDBJ databases">
        <authorList>
            <person name="Hao L."/>
        </authorList>
    </citation>
    <scope>NUCLEOTIDE SEQUENCE</scope>
</reference>
<protein>
    <submittedName>
        <fullName evidence="6">tRNA-dihydrouridine synthase</fullName>
        <ecNumber evidence="6">1.3.1.-</ecNumber>
    </submittedName>
</protein>
<keyword evidence="2" id="KW-0288">FMN</keyword>
<dbReference type="GO" id="GO:0050660">
    <property type="term" value="F:flavin adenine dinucleotide binding"/>
    <property type="evidence" value="ECO:0007669"/>
    <property type="project" value="InterPro"/>
</dbReference>
<keyword evidence="3" id="KW-0819">tRNA processing</keyword>
<dbReference type="AlphaFoldDB" id="A0A485M1Q8"/>
<dbReference type="Pfam" id="PF01207">
    <property type="entry name" value="Dus"/>
    <property type="match status" value="1"/>
</dbReference>
<dbReference type="Gene3D" id="3.20.20.70">
    <property type="entry name" value="Aldolase class I"/>
    <property type="match status" value="1"/>
</dbReference>
<evidence type="ECO:0000256" key="2">
    <source>
        <dbReference type="ARBA" id="ARBA00022643"/>
    </source>
</evidence>
<dbReference type="InterPro" id="IPR001269">
    <property type="entry name" value="DUS_fam"/>
</dbReference>
<evidence type="ECO:0000313" key="6">
    <source>
        <dbReference type="EMBL" id="VFU14423.1"/>
    </source>
</evidence>
<dbReference type="PANTHER" id="PTHR11082:SF25">
    <property type="entry name" value="DUS-LIKE FMN-BINDING DOMAIN-CONTAINING PROTEIN"/>
    <property type="match status" value="1"/>
</dbReference>
<gene>
    <name evidence="6" type="primary">dusC</name>
    <name evidence="6" type="ORF">SCFA_290008</name>
</gene>
<proteinExistence type="predicted"/>
<organism evidence="6">
    <name type="scientific">anaerobic digester metagenome</name>
    <dbReference type="NCBI Taxonomy" id="1263854"/>
    <lineage>
        <taxon>unclassified sequences</taxon>
        <taxon>metagenomes</taxon>
        <taxon>ecological metagenomes</taxon>
    </lineage>
</organism>
<dbReference type="InterPro" id="IPR035587">
    <property type="entry name" value="DUS-like_FMN-bd"/>
</dbReference>
<dbReference type="GO" id="GO:0017150">
    <property type="term" value="F:tRNA dihydrouridine synthase activity"/>
    <property type="evidence" value="ECO:0007669"/>
    <property type="project" value="InterPro"/>
</dbReference>
<keyword evidence="4 6" id="KW-0560">Oxidoreductase</keyword>